<gene>
    <name evidence="10" type="ORF">DW663_06290</name>
</gene>
<dbReference type="InterPro" id="IPR016195">
    <property type="entry name" value="Pol/histidinol_Pase-like"/>
</dbReference>
<dbReference type="SUPFAM" id="SSF89550">
    <property type="entry name" value="PHP domain-like"/>
    <property type="match status" value="1"/>
</dbReference>
<feature type="domain" description="Polymerase/histidinol phosphatase N-terminal" evidence="9">
    <location>
        <begin position="4"/>
        <end position="85"/>
    </location>
</feature>
<evidence type="ECO:0000256" key="5">
    <source>
        <dbReference type="ARBA" id="ARBA00022801"/>
    </source>
</evidence>
<dbReference type="GeneID" id="62764205"/>
<name>A0A414PV62_FUSMR</name>
<keyword evidence="5 8" id="KW-0378">Hydrolase</keyword>
<dbReference type="Pfam" id="PF02811">
    <property type="entry name" value="PHP"/>
    <property type="match status" value="1"/>
</dbReference>
<evidence type="ECO:0000256" key="2">
    <source>
        <dbReference type="ARBA" id="ARBA00009152"/>
    </source>
</evidence>
<comment type="caution">
    <text evidence="10">The sequence shown here is derived from an EMBL/GenBank/DDBJ whole genome shotgun (WGS) entry which is preliminary data.</text>
</comment>
<dbReference type="RefSeq" id="WP_005886986.1">
    <property type="nucleotide sequence ID" value="NZ_CABMMQ010000002.1"/>
</dbReference>
<dbReference type="GO" id="GO:0005737">
    <property type="term" value="C:cytoplasm"/>
    <property type="evidence" value="ECO:0007669"/>
    <property type="project" value="TreeGrafter"/>
</dbReference>
<dbReference type="Proteomes" id="UP000284676">
    <property type="component" value="Unassembled WGS sequence"/>
</dbReference>
<keyword evidence="4 8" id="KW-0028">Amino-acid biosynthesis</keyword>
<accession>A0A414PV62</accession>
<evidence type="ECO:0000256" key="1">
    <source>
        <dbReference type="ARBA" id="ARBA00004970"/>
    </source>
</evidence>
<protein>
    <recommendedName>
        <fullName evidence="3 8">Histidinol-phosphatase</fullName>
        <shortName evidence="8">HolPase</shortName>
        <ecNumber evidence="3 8">3.1.3.15</ecNumber>
    </recommendedName>
</protein>
<dbReference type="EC" id="3.1.3.15" evidence="3 8"/>
<evidence type="ECO:0000256" key="7">
    <source>
        <dbReference type="ARBA" id="ARBA00049158"/>
    </source>
</evidence>
<dbReference type="PANTHER" id="PTHR21039:SF0">
    <property type="entry name" value="HISTIDINOL-PHOSPHATASE"/>
    <property type="match status" value="1"/>
</dbReference>
<dbReference type="InterPro" id="IPR003141">
    <property type="entry name" value="Pol/His_phosphatase_N"/>
</dbReference>
<comment type="pathway">
    <text evidence="1 8">Amino-acid biosynthesis; L-histidine biosynthesis; L-histidine from 5-phospho-alpha-D-ribose 1-diphosphate: step 8/9.</text>
</comment>
<comment type="similarity">
    <text evidence="2 8">Belongs to the PHP hydrolase family. HisK subfamily.</text>
</comment>
<dbReference type="GO" id="GO:0004401">
    <property type="term" value="F:histidinol-phosphatase activity"/>
    <property type="evidence" value="ECO:0007669"/>
    <property type="project" value="UniProtKB-UniRule"/>
</dbReference>
<dbReference type="InterPro" id="IPR004013">
    <property type="entry name" value="PHP_dom"/>
</dbReference>
<organism evidence="10 11">
    <name type="scientific">Fusobacterium mortiferum</name>
    <dbReference type="NCBI Taxonomy" id="850"/>
    <lineage>
        <taxon>Bacteria</taxon>
        <taxon>Fusobacteriati</taxon>
        <taxon>Fusobacteriota</taxon>
        <taxon>Fusobacteriia</taxon>
        <taxon>Fusobacteriales</taxon>
        <taxon>Fusobacteriaceae</taxon>
        <taxon>Fusobacterium</taxon>
    </lineage>
</organism>
<dbReference type="Gene3D" id="3.20.20.140">
    <property type="entry name" value="Metal-dependent hydrolases"/>
    <property type="match status" value="1"/>
</dbReference>
<evidence type="ECO:0000256" key="6">
    <source>
        <dbReference type="ARBA" id="ARBA00023102"/>
    </source>
</evidence>
<evidence type="ECO:0000256" key="4">
    <source>
        <dbReference type="ARBA" id="ARBA00022605"/>
    </source>
</evidence>
<dbReference type="NCBIfam" id="TIGR01856">
    <property type="entry name" value="hisJ_fam"/>
    <property type="match status" value="1"/>
</dbReference>
<dbReference type="InterPro" id="IPR010140">
    <property type="entry name" value="Histidinol_P_phosphatase_HisJ"/>
</dbReference>
<evidence type="ECO:0000313" key="11">
    <source>
        <dbReference type="Proteomes" id="UP000284676"/>
    </source>
</evidence>
<dbReference type="AlphaFoldDB" id="A0A414PV62"/>
<evidence type="ECO:0000256" key="8">
    <source>
        <dbReference type="RuleBase" id="RU366003"/>
    </source>
</evidence>
<sequence>MYRSDSHVHSEFSGDSKEKLEKIIEKAKELKMDEITITDHLDLDFPMKPNIFTLDLEKYIERLKELRKREKELQIKIGIEIGLQPTLVNRYNSIFENKDIDFIIGSSHAISGKDVATKDFFLGKEKNEAHREYFLEVLKNIDLFPEISVYGHLDFINRYGIGVYKDYKDLDYILHQDIIDEILKKLISKNIGIEVNTSGLRYGLKNFHPHINILKRYKKFGGEIITIGSDSHRSEDIMKDFDIVKKLLKELGFNSYCTFKNKKIEYRDLDI</sequence>
<evidence type="ECO:0000313" key="10">
    <source>
        <dbReference type="EMBL" id="RHF72465.1"/>
    </source>
</evidence>
<evidence type="ECO:0000256" key="3">
    <source>
        <dbReference type="ARBA" id="ARBA00013085"/>
    </source>
</evidence>
<dbReference type="GO" id="GO:0000105">
    <property type="term" value="P:L-histidine biosynthetic process"/>
    <property type="evidence" value="ECO:0007669"/>
    <property type="project" value="UniProtKB-UniRule"/>
</dbReference>
<dbReference type="EMBL" id="QRHL01000008">
    <property type="protein sequence ID" value="RHF72465.1"/>
    <property type="molecule type" value="Genomic_DNA"/>
</dbReference>
<evidence type="ECO:0000259" key="9">
    <source>
        <dbReference type="SMART" id="SM00481"/>
    </source>
</evidence>
<dbReference type="UniPathway" id="UPA00031">
    <property type="reaction ID" value="UER00013"/>
</dbReference>
<reference evidence="10 11" key="1">
    <citation type="submission" date="2018-08" db="EMBL/GenBank/DDBJ databases">
        <title>A genome reference for cultivated species of the human gut microbiota.</title>
        <authorList>
            <person name="Zou Y."/>
            <person name="Xue W."/>
            <person name="Luo G."/>
        </authorList>
    </citation>
    <scope>NUCLEOTIDE SEQUENCE [LARGE SCALE GENOMIC DNA]</scope>
    <source>
        <strain evidence="10 11">AM25-1</strain>
    </source>
</reference>
<proteinExistence type="inferred from homology"/>
<comment type="catalytic activity">
    <reaction evidence="7 8">
        <text>L-histidinol phosphate + H2O = L-histidinol + phosphate</text>
        <dbReference type="Rhea" id="RHEA:14465"/>
        <dbReference type="ChEBI" id="CHEBI:15377"/>
        <dbReference type="ChEBI" id="CHEBI:43474"/>
        <dbReference type="ChEBI" id="CHEBI:57699"/>
        <dbReference type="ChEBI" id="CHEBI:57980"/>
        <dbReference type="EC" id="3.1.3.15"/>
    </reaction>
</comment>
<dbReference type="PANTHER" id="PTHR21039">
    <property type="entry name" value="HISTIDINOL PHOSPHATASE-RELATED"/>
    <property type="match status" value="1"/>
</dbReference>
<keyword evidence="6 8" id="KW-0368">Histidine biosynthesis</keyword>
<dbReference type="SMART" id="SM00481">
    <property type="entry name" value="POLIIIAc"/>
    <property type="match status" value="1"/>
</dbReference>